<dbReference type="Proteomes" id="UP000191040">
    <property type="component" value="Chromosome I"/>
</dbReference>
<evidence type="ECO:0000313" key="2">
    <source>
        <dbReference type="Proteomes" id="UP000191040"/>
    </source>
</evidence>
<accession>A0A1T4YYV8</accession>
<dbReference type="EMBL" id="LT796768">
    <property type="protein sequence ID" value="SKB06501.1"/>
    <property type="molecule type" value="Genomic_DNA"/>
</dbReference>
<organism evidence="1 2">
    <name type="scientific">Aeromicrobium choanae</name>
    <dbReference type="NCBI Taxonomy" id="1736691"/>
    <lineage>
        <taxon>Bacteria</taxon>
        <taxon>Bacillati</taxon>
        <taxon>Actinomycetota</taxon>
        <taxon>Actinomycetes</taxon>
        <taxon>Propionibacteriales</taxon>
        <taxon>Nocardioidaceae</taxon>
        <taxon>Aeromicrobium</taxon>
    </lineage>
</organism>
<protein>
    <submittedName>
        <fullName evidence="1">Uncharacterized protein</fullName>
    </submittedName>
</protein>
<dbReference type="RefSeq" id="WP_078699434.1">
    <property type="nucleotide sequence ID" value="NZ_LT796768.1"/>
</dbReference>
<sequence>MNEEKRFEWRAFRRARWGPLRVVVRDGLIEAKVGDAVVELDVTDRRPAAEREANQWRSVFDDGVPVSLNGTRVATVTTKQGSPGGLVRRKRHTITGEAGFVLPGMEYTGRSLPDLVTLRCDAGVLVASRRWASPINVAVTEWSIVREYDLIAPRVTKLARPEHIALWAALKESQRS</sequence>
<keyword evidence="2" id="KW-1185">Reference proteome</keyword>
<proteinExistence type="predicted"/>
<gene>
    <name evidence="1" type="ORF">SAMN06295964_1340</name>
</gene>
<dbReference type="STRING" id="1736691.SAMN06295964_1340"/>
<reference evidence="2" key="1">
    <citation type="submission" date="2017-02" db="EMBL/GenBank/DDBJ databases">
        <authorList>
            <person name="Varghese N."/>
            <person name="Submissions S."/>
        </authorList>
    </citation>
    <scope>NUCLEOTIDE SEQUENCE [LARGE SCALE GENOMIC DNA]</scope>
    <source>
        <strain evidence="2">9H-4</strain>
    </source>
</reference>
<dbReference type="AlphaFoldDB" id="A0A1T4YYV8"/>
<name>A0A1T4YYV8_9ACTN</name>
<dbReference type="OrthoDB" id="5189407at2"/>
<evidence type="ECO:0000313" key="1">
    <source>
        <dbReference type="EMBL" id="SKB06501.1"/>
    </source>
</evidence>